<dbReference type="NCBIfam" id="TIGR01509">
    <property type="entry name" value="HAD-SF-IA-v3"/>
    <property type="match status" value="1"/>
</dbReference>
<dbReference type="EC" id="3.1.3.5" evidence="1"/>
<dbReference type="SFLD" id="SFLDG01129">
    <property type="entry name" value="C1.5:_HAD__Beta-PGM__Phosphata"/>
    <property type="match status" value="1"/>
</dbReference>
<sequence length="219" mass="25162">MLNWSQIETVLLDMDGTLLDLHFDNHFWMEHTPKAYAIKHNIPLAQAKTELKKQNDAVFGQLEWYCLDYWQKELDLPIVQLKREISHLIQLREDTVPFLDALKAAGKRVVLVTNAHPDSLSLKIEKTQLDSHIDELISCHQFGASKESQHLWTQLHAHLDFDPSRTLFVDDSARILHAAEQFGIKHLLAVSNPDSKKPPVNIDGFVNTSDFRNLLNDII</sequence>
<dbReference type="GO" id="GO:0008253">
    <property type="term" value="F:5'-nucleotidase activity"/>
    <property type="evidence" value="ECO:0007669"/>
    <property type="project" value="UniProtKB-EC"/>
</dbReference>
<name>A0ABT5FFV7_9GAMM</name>
<accession>A0ABT5FFV7</accession>
<organism evidence="1 2">
    <name type="scientific">Psychrosphaera algicola</name>
    <dbReference type="NCBI Taxonomy" id="3023714"/>
    <lineage>
        <taxon>Bacteria</taxon>
        <taxon>Pseudomonadati</taxon>
        <taxon>Pseudomonadota</taxon>
        <taxon>Gammaproteobacteria</taxon>
        <taxon>Alteromonadales</taxon>
        <taxon>Pseudoalteromonadaceae</taxon>
        <taxon>Psychrosphaera</taxon>
    </lineage>
</organism>
<dbReference type="PANTHER" id="PTHR43434:SF3">
    <property type="entry name" value="GMP_IMP NUCLEOTIDASE YRFG"/>
    <property type="match status" value="1"/>
</dbReference>
<gene>
    <name evidence="1" type="primary">yrfG</name>
    <name evidence="1" type="ORF">PN838_15690</name>
</gene>
<evidence type="ECO:0000313" key="1">
    <source>
        <dbReference type="EMBL" id="MDC2889939.1"/>
    </source>
</evidence>
<keyword evidence="1" id="KW-0378">Hydrolase</keyword>
<dbReference type="NCBIfam" id="NF011564">
    <property type="entry name" value="PRK14988.1"/>
    <property type="match status" value="1"/>
</dbReference>
<comment type="caution">
    <text evidence="1">The sequence shown here is derived from an EMBL/GenBank/DDBJ whole genome shotgun (WGS) entry which is preliminary data.</text>
</comment>
<dbReference type="Pfam" id="PF00702">
    <property type="entry name" value="Hydrolase"/>
    <property type="match status" value="1"/>
</dbReference>
<dbReference type="InterPro" id="IPR050155">
    <property type="entry name" value="HAD-like_hydrolase_sf"/>
</dbReference>
<dbReference type="Proteomes" id="UP001528411">
    <property type="component" value="Unassembled WGS sequence"/>
</dbReference>
<dbReference type="CDD" id="cd01427">
    <property type="entry name" value="HAD_like"/>
    <property type="match status" value="1"/>
</dbReference>
<keyword evidence="2" id="KW-1185">Reference proteome</keyword>
<dbReference type="RefSeq" id="WP_215964181.1">
    <property type="nucleotide sequence ID" value="NZ_JAQOMS010000002.1"/>
</dbReference>
<evidence type="ECO:0000313" key="2">
    <source>
        <dbReference type="Proteomes" id="UP001528411"/>
    </source>
</evidence>
<proteinExistence type="predicted"/>
<reference evidence="1 2" key="1">
    <citation type="submission" date="2023-01" db="EMBL/GenBank/DDBJ databases">
        <title>Psychrosphaera sp. nov., isolated from marine algae.</title>
        <authorList>
            <person name="Bayburt H."/>
            <person name="Choi B.J."/>
            <person name="Kim J.M."/>
            <person name="Choi D.G."/>
            <person name="Jeon C.O."/>
        </authorList>
    </citation>
    <scope>NUCLEOTIDE SEQUENCE [LARGE SCALE GENOMIC DNA]</scope>
    <source>
        <strain evidence="1 2">G1-22</strain>
    </source>
</reference>
<dbReference type="PANTHER" id="PTHR43434">
    <property type="entry name" value="PHOSPHOGLYCOLATE PHOSPHATASE"/>
    <property type="match status" value="1"/>
</dbReference>
<dbReference type="InterPro" id="IPR006439">
    <property type="entry name" value="HAD-SF_hydro_IA"/>
</dbReference>
<dbReference type="SFLD" id="SFLDS00003">
    <property type="entry name" value="Haloacid_Dehalogenase"/>
    <property type="match status" value="1"/>
</dbReference>
<protein>
    <submittedName>
        <fullName evidence="1">GMP/IMP nucleotidase</fullName>
        <ecNumber evidence="1">3.1.3.5</ecNumber>
    </submittedName>
</protein>
<dbReference type="EMBL" id="JAQOMS010000002">
    <property type="protein sequence ID" value="MDC2889939.1"/>
    <property type="molecule type" value="Genomic_DNA"/>
</dbReference>